<dbReference type="RefSeq" id="WP_123849598.1">
    <property type="nucleotide sequence ID" value="NZ_RPDH01000003.1"/>
</dbReference>
<dbReference type="Pfam" id="PF00188">
    <property type="entry name" value="CAP"/>
    <property type="match status" value="1"/>
</dbReference>
<reference evidence="2 3" key="1">
    <citation type="submission" date="2018-11" db="EMBL/GenBank/DDBJ databases">
        <title>Chitinophaga lutea sp.nov., isolate from arsenic contaminated soil.</title>
        <authorList>
            <person name="Zong Y."/>
        </authorList>
    </citation>
    <scope>NUCLEOTIDE SEQUENCE [LARGE SCALE GENOMIC DNA]</scope>
    <source>
        <strain evidence="2 3">ZY74</strain>
    </source>
</reference>
<dbReference type="PROSITE" id="PS51257">
    <property type="entry name" value="PROKAR_LIPOPROTEIN"/>
    <property type="match status" value="1"/>
</dbReference>
<organism evidence="2 3">
    <name type="scientific">Chitinophaga lutea</name>
    <dbReference type="NCBI Taxonomy" id="2488634"/>
    <lineage>
        <taxon>Bacteria</taxon>
        <taxon>Pseudomonadati</taxon>
        <taxon>Bacteroidota</taxon>
        <taxon>Chitinophagia</taxon>
        <taxon>Chitinophagales</taxon>
        <taxon>Chitinophagaceae</taxon>
        <taxon>Chitinophaga</taxon>
    </lineage>
</organism>
<feature type="domain" description="SCP" evidence="1">
    <location>
        <begin position="57"/>
        <end position="168"/>
    </location>
</feature>
<evidence type="ECO:0000313" key="2">
    <source>
        <dbReference type="EMBL" id="RPE05949.1"/>
    </source>
</evidence>
<dbReference type="InterPro" id="IPR014044">
    <property type="entry name" value="CAP_dom"/>
</dbReference>
<dbReference type="OrthoDB" id="982527at2"/>
<evidence type="ECO:0000313" key="3">
    <source>
        <dbReference type="Proteomes" id="UP000278351"/>
    </source>
</evidence>
<name>A0A3N4PHA6_9BACT</name>
<evidence type="ECO:0000259" key="1">
    <source>
        <dbReference type="Pfam" id="PF00188"/>
    </source>
</evidence>
<dbReference type="PANTHER" id="PTHR31157">
    <property type="entry name" value="SCP DOMAIN-CONTAINING PROTEIN"/>
    <property type="match status" value="1"/>
</dbReference>
<dbReference type="EMBL" id="RPDH01000003">
    <property type="protein sequence ID" value="RPE05949.1"/>
    <property type="molecule type" value="Genomic_DNA"/>
</dbReference>
<dbReference type="PANTHER" id="PTHR31157:SF1">
    <property type="entry name" value="SCP DOMAIN-CONTAINING PROTEIN"/>
    <property type="match status" value="1"/>
</dbReference>
<protein>
    <submittedName>
        <fullName evidence="2">CAP domain-containing protein</fullName>
    </submittedName>
</protein>
<dbReference type="AlphaFoldDB" id="A0A3N4PHA6"/>
<dbReference type="Gene3D" id="3.40.33.10">
    <property type="entry name" value="CAP"/>
    <property type="match status" value="1"/>
</dbReference>
<dbReference type="CDD" id="cd05379">
    <property type="entry name" value="CAP_bacterial"/>
    <property type="match status" value="1"/>
</dbReference>
<gene>
    <name evidence="2" type="ORF">EGT74_26725</name>
</gene>
<comment type="caution">
    <text evidence="2">The sequence shown here is derived from an EMBL/GenBank/DDBJ whole genome shotgun (WGS) entry which is preliminary data.</text>
</comment>
<keyword evidence="3" id="KW-1185">Reference proteome</keyword>
<accession>A0A3N4PHA6</accession>
<dbReference type="Proteomes" id="UP000278351">
    <property type="component" value="Unassembled WGS sequence"/>
</dbReference>
<dbReference type="SUPFAM" id="SSF55797">
    <property type="entry name" value="PR-1-like"/>
    <property type="match status" value="1"/>
</dbReference>
<sequence>MKTIAICLGAALMTYVLSSCSKEPLELREPPKATAIAAAAPDSVFAFDNNINKDLLLEMINAVRAKGCNCGKTYMPPVPPLTWNERLEKAAWLHSKEMRDSSYMSHTGKNGSTAGDRIKKMGYYYKMYRENLALGVLTEKTVIEGWMGSETHCLSMMNADIKETAVGKVANFWTQELAVAK</sequence>
<dbReference type="InterPro" id="IPR035940">
    <property type="entry name" value="CAP_sf"/>
</dbReference>
<proteinExistence type="predicted"/>